<protein>
    <submittedName>
        <fullName evidence="3">Uncharacterized protein</fullName>
    </submittedName>
</protein>
<evidence type="ECO:0000256" key="2">
    <source>
        <dbReference type="SAM" id="MobiDB-lite"/>
    </source>
</evidence>
<feature type="compositionally biased region" description="Basic and acidic residues" evidence="2">
    <location>
        <begin position="120"/>
        <end position="134"/>
    </location>
</feature>
<proteinExistence type="predicted"/>
<dbReference type="AlphaFoldDB" id="A0A7S1CXH3"/>
<sequence>MATHREALARMERKALEEHQEELQRMYRKALRRDFYNGRLLIMTRGHGLSRPSEKNVASGDDSIADIGSTISDGDSAQRWLGTRRMGSLEFESGATTTSSSEFTPVGSMERKGKTLLSELDPKTVPQHDDMNVL</sequence>
<feature type="coiled-coil region" evidence="1">
    <location>
        <begin position="1"/>
        <end position="33"/>
    </location>
</feature>
<evidence type="ECO:0000313" key="3">
    <source>
        <dbReference type="EMBL" id="CAD8931370.1"/>
    </source>
</evidence>
<accession>A0A7S1CXH3</accession>
<reference evidence="3" key="1">
    <citation type="submission" date="2021-01" db="EMBL/GenBank/DDBJ databases">
        <authorList>
            <person name="Corre E."/>
            <person name="Pelletier E."/>
            <person name="Niang G."/>
            <person name="Scheremetjew M."/>
            <person name="Finn R."/>
            <person name="Kale V."/>
            <person name="Holt S."/>
            <person name="Cochrane G."/>
            <person name="Meng A."/>
            <person name="Brown T."/>
            <person name="Cohen L."/>
        </authorList>
    </citation>
    <scope>NUCLEOTIDE SEQUENCE</scope>
    <source>
        <strain evidence="3">ECT3854</strain>
    </source>
</reference>
<feature type="region of interest" description="Disordered" evidence="2">
    <location>
        <begin position="46"/>
        <end position="134"/>
    </location>
</feature>
<organism evidence="3">
    <name type="scientific">Cyclophora tenuis</name>
    <name type="common">Marine diatom</name>
    <dbReference type="NCBI Taxonomy" id="216820"/>
    <lineage>
        <taxon>Eukaryota</taxon>
        <taxon>Sar</taxon>
        <taxon>Stramenopiles</taxon>
        <taxon>Ochrophyta</taxon>
        <taxon>Bacillariophyta</taxon>
        <taxon>Fragilariophyceae</taxon>
        <taxon>Fragilariophycidae</taxon>
        <taxon>Cyclophorales</taxon>
        <taxon>Cyclophoraceae</taxon>
        <taxon>Cyclophora</taxon>
    </lineage>
</organism>
<gene>
    <name evidence="3" type="ORF">CTEN0397_LOCUS2392</name>
</gene>
<name>A0A7S1CXH3_CYCTE</name>
<dbReference type="EMBL" id="HBFW01003662">
    <property type="protein sequence ID" value="CAD8931370.1"/>
    <property type="molecule type" value="Transcribed_RNA"/>
</dbReference>
<evidence type="ECO:0000256" key="1">
    <source>
        <dbReference type="SAM" id="Coils"/>
    </source>
</evidence>
<feature type="compositionally biased region" description="Polar residues" evidence="2">
    <location>
        <begin position="94"/>
        <end position="103"/>
    </location>
</feature>
<keyword evidence="1" id="KW-0175">Coiled coil</keyword>